<evidence type="ECO:0000313" key="12">
    <source>
        <dbReference type="EMBL" id="ASJ26416.1"/>
    </source>
</evidence>
<protein>
    <recommendedName>
        <fullName evidence="9">trypsin</fullName>
        <ecNumber evidence="9">3.4.21.4</ecNumber>
    </recommendedName>
</protein>
<dbReference type="InterPro" id="IPR009003">
    <property type="entry name" value="Peptidase_S1_PA"/>
</dbReference>
<dbReference type="PRINTS" id="PR00722">
    <property type="entry name" value="CHYMOTRYPSIN"/>
</dbReference>
<dbReference type="EMBL" id="MF319702">
    <property type="protein sequence ID" value="ASJ26416.1"/>
    <property type="molecule type" value="mRNA"/>
</dbReference>
<evidence type="ECO:0000256" key="1">
    <source>
        <dbReference type="ARBA" id="ARBA00022670"/>
    </source>
</evidence>
<evidence type="ECO:0000256" key="5">
    <source>
        <dbReference type="ARBA" id="ARBA00023145"/>
    </source>
</evidence>
<dbReference type="GO" id="GO:0004252">
    <property type="term" value="F:serine-type endopeptidase activity"/>
    <property type="evidence" value="ECO:0007669"/>
    <property type="project" value="UniProtKB-EC"/>
</dbReference>
<keyword evidence="5" id="KW-0865">Zymogen</keyword>
<dbReference type="InterPro" id="IPR043504">
    <property type="entry name" value="Peptidase_S1_PA_chymotrypsin"/>
</dbReference>
<dbReference type="PANTHER" id="PTHR24276:SF97">
    <property type="entry name" value="GH13245P2-RELATED"/>
    <property type="match status" value="1"/>
</dbReference>
<dbReference type="PROSITE" id="PS00134">
    <property type="entry name" value="TRYPSIN_HIS"/>
    <property type="match status" value="1"/>
</dbReference>
<dbReference type="AlphaFoldDB" id="A0A220K8K3"/>
<keyword evidence="10" id="KW-0732">Signal</keyword>
<comment type="similarity">
    <text evidence="7">Belongs to the peptidase S1 family. CLIP subfamily.</text>
</comment>
<evidence type="ECO:0000256" key="3">
    <source>
        <dbReference type="ARBA" id="ARBA00022801"/>
    </source>
</evidence>
<reference evidence="12" key="1">
    <citation type="journal article" date="2017" name="Proc. Natl. Acad. Sci. U.S.A.">
        <title>Structural complexity and molecular heterogeneity of a butterfly ejaculate reflect a complex history of selection.</title>
        <authorList>
            <person name="Meslin C."/>
            <person name="Cherwin T.S."/>
            <person name="Plakke M.S."/>
            <person name="Small B.S."/>
            <person name="Goetz B.J."/>
            <person name="Morehouse N.I."/>
            <person name="Clark N.L."/>
        </authorList>
    </citation>
    <scope>NUCLEOTIDE SEQUENCE</scope>
</reference>
<keyword evidence="2" id="KW-0222">Digestion</keyword>
<evidence type="ECO:0000259" key="11">
    <source>
        <dbReference type="PROSITE" id="PS50240"/>
    </source>
</evidence>
<evidence type="ECO:0000256" key="9">
    <source>
        <dbReference type="ARBA" id="ARBA00038868"/>
    </source>
</evidence>
<keyword evidence="3" id="KW-0378">Hydrolase</keyword>
<sequence length="324" mass="36130">MLCRRLIVLFVFIVCSLGQNDDGPASHKRVPSGRLNEIEWTPHVKEYTGLLNSKCVQQYLRIYITRLIPPRTYLYNHEVVANSYPQDFYGDGSVDIGWRIVGGHYVDIKSVPYQVLYGKYCGGTLIAPEWVITAAHCKEKAEFVYAGSTYRSKAQPYKICSHFTHPLWNQSSLHTHDYDYQLILLEKPVPVTATTRPIAIGNIGDVRPDVMIGVSGWGHLSYSKKSRMQDHLRRVFVPVMADELCREMPDGNYNMITPRMFCAGYINGTKDSCQGDSGGPAVVNAKLVGIVSYGVGCAGAGHPGVYSLVPVARRWIRSVTGLPL</sequence>
<dbReference type="CDD" id="cd00190">
    <property type="entry name" value="Tryp_SPc"/>
    <property type="match status" value="1"/>
</dbReference>
<evidence type="ECO:0000256" key="10">
    <source>
        <dbReference type="SAM" id="SignalP"/>
    </source>
</evidence>
<feature type="domain" description="Peptidase S1" evidence="11">
    <location>
        <begin position="100"/>
        <end position="321"/>
    </location>
</feature>
<evidence type="ECO:0000256" key="4">
    <source>
        <dbReference type="ARBA" id="ARBA00022825"/>
    </source>
</evidence>
<evidence type="ECO:0000256" key="7">
    <source>
        <dbReference type="ARBA" id="ARBA00024195"/>
    </source>
</evidence>
<organism evidence="12">
    <name type="scientific">Pieris rapae</name>
    <name type="common">Small white butterfly</name>
    <name type="synonym">Artogeia rapae</name>
    <dbReference type="NCBI Taxonomy" id="64459"/>
    <lineage>
        <taxon>Eukaryota</taxon>
        <taxon>Metazoa</taxon>
        <taxon>Ecdysozoa</taxon>
        <taxon>Arthropoda</taxon>
        <taxon>Hexapoda</taxon>
        <taxon>Insecta</taxon>
        <taxon>Pterygota</taxon>
        <taxon>Neoptera</taxon>
        <taxon>Endopterygota</taxon>
        <taxon>Lepidoptera</taxon>
        <taxon>Glossata</taxon>
        <taxon>Ditrysia</taxon>
        <taxon>Papilionoidea</taxon>
        <taxon>Pieridae</taxon>
        <taxon>Pierinae</taxon>
        <taxon>Pieris</taxon>
    </lineage>
</organism>
<evidence type="ECO:0000256" key="2">
    <source>
        <dbReference type="ARBA" id="ARBA00022757"/>
    </source>
</evidence>
<dbReference type="SMART" id="SM00020">
    <property type="entry name" value="Tryp_SPc"/>
    <property type="match status" value="1"/>
</dbReference>
<feature type="signal peptide" evidence="10">
    <location>
        <begin position="1"/>
        <end position="18"/>
    </location>
</feature>
<dbReference type="InterPro" id="IPR050430">
    <property type="entry name" value="Peptidase_S1"/>
</dbReference>
<keyword evidence="4" id="KW-0720">Serine protease</keyword>
<keyword evidence="6" id="KW-1015">Disulfide bond</keyword>
<dbReference type="InterPro" id="IPR001314">
    <property type="entry name" value="Peptidase_S1A"/>
</dbReference>
<dbReference type="PANTHER" id="PTHR24276">
    <property type="entry name" value="POLYSERASE-RELATED"/>
    <property type="match status" value="1"/>
</dbReference>
<dbReference type="FunFam" id="2.40.10.10:FF:000002">
    <property type="entry name" value="Transmembrane protease serine"/>
    <property type="match status" value="1"/>
</dbReference>
<dbReference type="PROSITE" id="PS50240">
    <property type="entry name" value="TRYPSIN_DOM"/>
    <property type="match status" value="1"/>
</dbReference>
<dbReference type="Gene3D" id="2.40.10.10">
    <property type="entry name" value="Trypsin-like serine proteases"/>
    <property type="match status" value="1"/>
</dbReference>
<name>A0A220K8K3_PIERA</name>
<proteinExistence type="evidence at transcript level"/>
<dbReference type="SUPFAM" id="SSF50494">
    <property type="entry name" value="Trypsin-like serine proteases"/>
    <property type="match status" value="1"/>
</dbReference>
<dbReference type="Pfam" id="PF00089">
    <property type="entry name" value="Trypsin"/>
    <property type="match status" value="1"/>
</dbReference>
<accession>A0A220K8K3</accession>
<comment type="catalytic activity">
    <reaction evidence="8">
        <text>Preferential cleavage: Arg-|-Xaa, Lys-|-Xaa.</text>
        <dbReference type="EC" id="3.4.21.4"/>
    </reaction>
</comment>
<dbReference type="GO" id="GO:0006508">
    <property type="term" value="P:proteolysis"/>
    <property type="evidence" value="ECO:0007669"/>
    <property type="project" value="UniProtKB-KW"/>
</dbReference>
<evidence type="ECO:0000256" key="6">
    <source>
        <dbReference type="ARBA" id="ARBA00023157"/>
    </source>
</evidence>
<dbReference type="GO" id="GO:0007586">
    <property type="term" value="P:digestion"/>
    <property type="evidence" value="ECO:0007669"/>
    <property type="project" value="UniProtKB-KW"/>
</dbReference>
<keyword evidence="1" id="KW-0645">Protease</keyword>
<dbReference type="InterPro" id="IPR001254">
    <property type="entry name" value="Trypsin_dom"/>
</dbReference>
<dbReference type="EC" id="3.4.21.4" evidence="9"/>
<feature type="chain" id="PRO_5013256639" description="trypsin" evidence="10">
    <location>
        <begin position="19"/>
        <end position="324"/>
    </location>
</feature>
<evidence type="ECO:0000256" key="8">
    <source>
        <dbReference type="ARBA" id="ARBA00036320"/>
    </source>
</evidence>
<dbReference type="InterPro" id="IPR018114">
    <property type="entry name" value="TRYPSIN_HIS"/>
</dbReference>